<dbReference type="RefSeq" id="WP_138108302.1">
    <property type="nucleotide sequence ID" value="NZ_VBUC01000003.1"/>
</dbReference>
<keyword evidence="4 6" id="KW-1133">Transmembrane helix</keyword>
<feature type="domain" description="GtrA/DPMS transmembrane" evidence="7">
    <location>
        <begin position="13"/>
        <end position="132"/>
    </location>
</feature>
<comment type="caution">
    <text evidence="8">The sequence shown here is derived from an EMBL/GenBank/DDBJ whole genome shotgun (WGS) entry which is preliminary data.</text>
</comment>
<dbReference type="InterPro" id="IPR007267">
    <property type="entry name" value="GtrA_DPMS_TM"/>
</dbReference>
<comment type="subcellular location">
    <subcellularLocation>
        <location evidence="1">Membrane</location>
        <topology evidence="1">Multi-pass membrane protein</topology>
    </subcellularLocation>
</comment>
<comment type="similarity">
    <text evidence="2">Belongs to the GtrA family.</text>
</comment>
<dbReference type="Pfam" id="PF04138">
    <property type="entry name" value="GtrA_DPMS_TM"/>
    <property type="match status" value="1"/>
</dbReference>
<reference evidence="8 9" key="1">
    <citation type="submission" date="2019-05" db="EMBL/GenBank/DDBJ databases">
        <title>Arcobacter cibarius and Arcobacter thereius providing challenges in identification an antibiotic susceptibility and Quinolone resistance.</title>
        <authorList>
            <person name="Busch A."/>
            <person name="Hanel I."/>
            <person name="Hotzel H."/>
            <person name="Tomaso H."/>
        </authorList>
    </citation>
    <scope>NUCLEOTIDE SEQUENCE [LARGE SCALE GENOMIC DNA]</scope>
    <source>
        <strain evidence="8 9">16CS0831-2</strain>
    </source>
</reference>
<feature type="transmembrane region" description="Helical" evidence="6">
    <location>
        <begin position="72"/>
        <end position="98"/>
    </location>
</feature>
<evidence type="ECO:0000259" key="7">
    <source>
        <dbReference type="Pfam" id="PF04138"/>
    </source>
</evidence>
<evidence type="ECO:0000256" key="6">
    <source>
        <dbReference type="SAM" id="Phobius"/>
    </source>
</evidence>
<name>A0ABY2VAI7_9BACT</name>
<evidence type="ECO:0000256" key="5">
    <source>
        <dbReference type="ARBA" id="ARBA00023136"/>
    </source>
</evidence>
<feature type="transmembrane region" description="Helical" evidence="6">
    <location>
        <begin position="12"/>
        <end position="31"/>
    </location>
</feature>
<evidence type="ECO:0000313" key="9">
    <source>
        <dbReference type="Proteomes" id="UP000305417"/>
    </source>
</evidence>
<keyword evidence="3 6" id="KW-0812">Transmembrane</keyword>
<accession>A0ABY2VAI7</accession>
<evidence type="ECO:0000256" key="4">
    <source>
        <dbReference type="ARBA" id="ARBA00022989"/>
    </source>
</evidence>
<gene>
    <name evidence="8" type="ORF">FE247_02155</name>
</gene>
<sequence>MLAEFKSKQFISFLFVGGFAAVVNFGSRFFYSEFLSYGNAVILAYITGMITAFILTKLFVFEKSIHSTKKEFYYFTLVNIVAVIQTYIISVGFAKYLFPTMGFELYPEVVAHAIGVIFPVFTSFIGHKYFSFRRVDEKS</sequence>
<dbReference type="PANTHER" id="PTHR38459:SF1">
    <property type="entry name" value="PROPHAGE BACTOPRENOL-LINKED GLUCOSE TRANSLOCASE HOMOLOG"/>
    <property type="match status" value="1"/>
</dbReference>
<dbReference type="InterPro" id="IPR051401">
    <property type="entry name" value="GtrA_CellWall_Glycosyl"/>
</dbReference>
<keyword evidence="5 6" id="KW-0472">Membrane</keyword>
<evidence type="ECO:0000256" key="2">
    <source>
        <dbReference type="ARBA" id="ARBA00009399"/>
    </source>
</evidence>
<dbReference type="PANTHER" id="PTHR38459">
    <property type="entry name" value="PROPHAGE BACTOPRENOL-LINKED GLUCOSE TRANSLOCASE HOMOLOG"/>
    <property type="match status" value="1"/>
</dbReference>
<evidence type="ECO:0000256" key="1">
    <source>
        <dbReference type="ARBA" id="ARBA00004141"/>
    </source>
</evidence>
<keyword evidence="9" id="KW-1185">Reference proteome</keyword>
<feature type="transmembrane region" description="Helical" evidence="6">
    <location>
        <begin position="110"/>
        <end position="130"/>
    </location>
</feature>
<proteinExistence type="inferred from homology"/>
<evidence type="ECO:0000256" key="3">
    <source>
        <dbReference type="ARBA" id="ARBA00022692"/>
    </source>
</evidence>
<dbReference type="EMBL" id="VBUC01000003">
    <property type="protein sequence ID" value="TLT01307.1"/>
    <property type="molecule type" value="Genomic_DNA"/>
</dbReference>
<protein>
    <submittedName>
        <fullName evidence="8">GtrA family protein</fullName>
    </submittedName>
</protein>
<evidence type="ECO:0000313" key="8">
    <source>
        <dbReference type="EMBL" id="TLT01307.1"/>
    </source>
</evidence>
<dbReference type="Proteomes" id="UP000305417">
    <property type="component" value="Unassembled WGS sequence"/>
</dbReference>
<feature type="transmembrane region" description="Helical" evidence="6">
    <location>
        <begin position="37"/>
        <end position="60"/>
    </location>
</feature>
<organism evidence="8 9">
    <name type="scientific">Aliarcobacter cibarius</name>
    <dbReference type="NCBI Taxonomy" id="255507"/>
    <lineage>
        <taxon>Bacteria</taxon>
        <taxon>Pseudomonadati</taxon>
        <taxon>Campylobacterota</taxon>
        <taxon>Epsilonproteobacteria</taxon>
        <taxon>Campylobacterales</taxon>
        <taxon>Arcobacteraceae</taxon>
        <taxon>Aliarcobacter</taxon>
    </lineage>
</organism>